<dbReference type="GO" id="GO:0015562">
    <property type="term" value="F:efflux transmembrane transporter activity"/>
    <property type="evidence" value="ECO:0007669"/>
    <property type="project" value="TreeGrafter"/>
</dbReference>
<reference evidence="5" key="2">
    <citation type="submission" date="2023-02" db="EMBL/GenBank/DDBJ databases">
        <authorList>
            <person name="Huang Y."/>
            <person name="Zhang Y."/>
            <person name="Zhang T."/>
            <person name="Wang J."/>
        </authorList>
    </citation>
    <scope>NUCLEOTIDE SEQUENCE</scope>
    <source>
        <strain evidence="5">KJ-1</strain>
    </source>
</reference>
<protein>
    <submittedName>
        <fullName evidence="5">Efflux RND transporter periplasmic adaptor subunit</fullName>
    </submittedName>
</protein>
<proteinExistence type="inferred from homology"/>
<dbReference type="SUPFAM" id="SSF111369">
    <property type="entry name" value="HlyD-like secretion proteins"/>
    <property type="match status" value="1"/>
</dbReference>
<dbReference type="GO" id="GO:1990281">
    <property type="term" value="C:efflux pump complex"/>
    <property type="evidence" value="ECO:0007669"/>
    <property type="project" value="TreeGrafter"/>
</dbReference>
<evidence type="ECO:0000313" key="6">
    <source>
        <dbReference type="Proteomes" id="UP001199528"/>
    </source>
</evidence>
<dbReference type="Gene3D" id="1.10.287.470">
    <property type="entry name" value="Helix hairpin bin"/>
    <property type="match status" value="1"/>
</dbReference>
<dbReference type="Gene3D" id="2.40.420.20">
    <property type="match status" value="1"/>
</dbReference>
<feature type="domain" description="CzcB-like barrel-sandwich hybrid" evidence="4">
    <location>
        <begin position="95"/>
        <end position="224"/>
    </location>
</feature>
<keyword evidence="2" id="KW-1133">Transmembrane helix</keyword>
<organism evidence="5 6">
    <name type="scientific">Acinetobacter vivianii</name>
    <dbReference type="NCBI Taxonomy" id="1776742"/>
    <lineage>
        <taxon>Bacteria</taxon>
        <taxon>Pseudomonadati</taxon>
        <taxon>Pseudomonadota</taxon>
        <taxon>Gammaproteobacteria</taxon>
        <taxon>Moraxellales</taxon>
        <taxon>Moraxellaceae</taxon>
        <taxon>Acinetobacter</taxon>
    </lineage>
</organism>
<evidence type="ECO:0000313" key="5">
    <source>
        <dbReference type="EMBL" id="WDZ52548.1"/>
    </source>
</evidence>
<evidence type="ECO:0000259" key="4">
    <source>
        <dbReference type="Pfam" id="PF25973"/>
    </source>
</evidence>
<dbReference type="NCBIfam" id="TIGR01730">
    <property type="entry name" value="RND_mfp"/>
    <property type="match status" value="1"/>
</dbReference>
<dbReference type="PANTHER" id="PTHR30469">
    <property type="entry name" value="MULTIDRUG RESISTANCE PROTEIN MDTA"/>
    <property type="match status" value="1"/>
</dbReference>
<dbReference type="Gene3D" id="2.40.50.100">
    <property type="match status" value="1"/>
</dbReference>
<evidence type="ECO:0000256" key="1">
    <source>
        <dbReference type="ARBA" id="ARBA00009477"/>
    </source>
</evidence>
<dbReference type="Gene3D" id="2.40.30.170">
    <property type="match status" value="1"/>
</dbReference>
<comment type="similarity">
    <text evidence="1">Belongs to the membrane fusion protein (MFP) (TC 8.A.1) family.</text>
</comment>
<feature type="domain" description="Multidrug resistance protein MdtA-like C-terminal permuted SH3" evidence="3">
    <location>
        <begin position="309"/>
        <end position="365"/>
    </location>
</feature>
<name>A0AAJ6NLL7_9GAMM</name>
<dbReference type="Pfam" id="PF25973">
    <property type="entry name" value="BSH_CzcB"/>
    <property type="match status" value="1"/>
</dbReference>
<keyword evidence="2" id="KW-0812">Transmembrane</keyword>
<dbReference type="Pfam" id="PF25967">
    <property type="entry name" value="RND-MFP_C"/>
    <property type="match status" value="1"/>
</dbReference>
<dbReference type="Proteomes" id="UP001199528">
    <property type="component" value="Chromosome"/>
</dbReference>
<reference evidence="5" key="1">
    <citation type="journal article" date="2022" name="Front Environ Sci">
        <title>Complete genome sequence analysis of a novel alkane-degrading bacterial strain, Acinetobacter vivianii KJ-1, and its diesel degradation ability.</title>
        <authorList>
            <person name="Zhang Y."/>
            <person name="Song F."/>
            <person name="Wang J."/>
            <person name="Zhao Q."/>
            <person name="Zheng L."/>
            <person name="Wang Z."/>
            <person name="Zhang X."/>
            <person name="Gao Y."/>
            <person name="Chen G."/>
            <person name="Huang Y."/>
        </authorList>
    </citation>
    <scope>NUCLEOTIDE SEQUENCE</scope>
    <source>
        <strain evidence="5">KJ-1</strain>
    </source>
</reference>
<dbReference type="InterPro" id="IPR058647">
    <property type="entry name" value="BSH_CzcB-like"/>
</dbReference>
<keyword evidence="2" id="KW-0472">Membrane</keyword>
<gene>
    <name evidence="5" type="ORF">LF296_07150</name>
</gene>
<feature type="transmembrane region" description="Helical" evidence="2">
    <location>
        <begin position="12"/>
        <end position="31"/>
    </location>
</feature>
<dbReference type="RefSeq" id="WP_272655892.1">
    <property type="nucleotide sequence ID" value="NZ_CP085083.1"/>
</dbReference>
<dbReference type="PANTHER" id="PTHR30469:SF15">
    <property type="entry name" value="HLYD FAMILY OF SECRETION PROTEINS"/>
    <property type="match status" value="1"/>
</dbReference>
<evidence type="ECO:0000256" key="2">
    <source>
        <dbReference type="SAM" id="Phobius"/>
    </source>
</evidence>
<sequence>MTSQTPKKIKKKGWLILAIVVVLLIIVIVVWQTGTAKKTTAAKQQKNADTTAQKAALTVTVVSPQQQNWKQTFTANGNIAAWQEVVIGSELSGQRLTRVNVNVGDEVRRGQVLAEINSETIRADLAAAKASYAEAQAVLTDAITNNKRIQQLKNTGAISAQEATQYQTSQATAQAKLDAARAQIESNQLRLAQTRVVSPDNGVISARTATVGSLAQTGQELFRLIRDHRLEWRAEVTTSDLYKLKQGMTAHIISPDPAQPAVTGKVRMIAPVIDPQTRYGLVYVDIPTTQAVRMGMFVKGEFDLGQKPALTVPQTALLLRDGFSYVFTVNDKNRVTQQKVNVGRRLGDRVEILDLAPNVKVVSSGTGFLADGDLVSIAKDIPDTPLTKQLVTTQEK</sequence>
<accession>A0AAJ6NLL7</accession>
<dbReference type="EMBL" id="CP085083">
    <property type="protein sequence ID" value="WDZ52548.1"/>
    <property type="molecule type" value="Genomic_DNA"/>
</dbReference>
<evidence type="ECO:0000259" key="3">
    <source>
        <dbReference type="Pfam" id="PF25967"/>
    </source>
</evidence>
<dbReference type="InterPro" id="IPR058627">
    <property type="entry name" value="MdtA-like_C"/>
</dbReference>
<dbReference type="InterPro" id="IPR006143">
    <property type="entry name" value="RND_pump_MFP"/>
</dbReference>
<dbReference type="KEGG" id="aviv:LF296_07150"/>
<dbReference type="AlphaFoldDB" id="A0AAJ6NLL7"/>